<comment type="caution">
    <text evidence="1">The sequence shown here is derived from an EMBL/GenBank/DDBJ whole genome shotgun (WGS) entry which is preliminary data.</text>
</comment>
<organism evidence="1 2">
    <name type="scientific">Hibiscus sabdariffa</name>
    <name type="common">roselle</name>
    <dbReference type="NCBI Taxonomy" id="183260"/>
    <lineage>
        <taxon>Eukaryota</taxon>
        <taxon>Viridiplantae</taxon>
        <taxon>Streptophyta</taxon>
        <taxon>Embryophyta</taxon>
        <taxon>Tracheophyta</taxon>
        <taxon>Spermatophyta</taxon>
        <taxon>Magnoliopsida</taxon>
        <taxon>eudicotyledons</taxon>
        <taxon>Gunneridae</taxon>
        <taxon>Pentapetalae</taxon>
        <taxon>rosids</taxon>
        <taxon>malvids</taxon>
        <taxon>Malvales</taxon>
        <taxon>Malvaceae</taxon>
        <taxon>Malvoideae</taxon>
        <taxon>Hibiscus</taxon>
    </lineage>
</organism>
<reference evidence="1 2" key="1">
    <citation type="journal article" date="2024" name="G3 (Bethesda)">
        <title>Genome assembly of Hibiscus sabdariffa L. provides insights into metabolisms of medicinal natural products.</title>
        <authorList>
            <person name="Kim T."/>
        </authorList>
    </citation>
    <scope>NUCLEOTIDE SEQUENCE [LARGE SCALE GENOMIC DNA]</scope>
    <source>
        <strain evidence="1">TK-2024</strain>
        <tissue evidence="1">Old leaves</tissue>
    </source>
</reference>
<evidence type="ECO:0000313" key="1">
    <source>
        <dbReference type="EMBL" id="KAK9035417.1"/>
    </source>
</evidence>
<proteinExistence type="predicted"/>
<keyword evidence="2" id="KW-1185">Reference proteome</keyword>
<dbReference type="EMBL" id="JBBPBN010000006">
    <property type="protein sequence ID" value="KAK9035417.1"/>
    <property type="molecule type" value="Genomic_DNA"/>
</dbReference>
<dbReference type="Proteomes" id="UP001396334">
    <property type="component" value="Unassembled WGS sequence"/>
</dbReference>
<evidence type="ECO:0000313" key="2">
    <source>
        <dbReference type="Proteomes" id="UP001396334"/>
    </source>
</evidence>
<name>A0ABR2TDH7_9ROSI</name>
<sequence length="101" mass="11595">MPSRTRICAPNSIAYDKQTVEENTNFIRSCGREVEAISDPFVKIIADSSFVPTQSKALLFECCLSDFLTNFFHLSCRSYDSRSWIAIRLRPGFPNCYFKPK</sequence>
<protein>
    <submittedName>
        <fullName evidence="1">Uncharacterized protein</fullName>
    </submittedName>
</protein>
<gene>
    <name evidence="1" type="ORF">V6N11_077457</name>
</gene>
<accession>A0ABR2TDH7</accession>